<dbReference type="Pfam" id="PF17207">
    <property type="entry name" value="MCM_OB"/>
    <property type="match status" value="1"/>
</dbReference>
<organism evidence="20 21">
    <name type="scientific">Synchytrium microbalum</name>
    <dbReference type="NCBI Taxonomy" id="1806994"/>
    <lineage>
        <taxon>Eukaryota</taxon>
        <taxon>Fungi</taxon>
        <taxon>Fungi incertae sedis</taxon>
        <taxon>Chytridiomycota</taxon>
        <taxon>Chytridiomycota incertae sedis</taxon>
        <taxon>Chytridiomycetes</taxon>
        <taxon>Synchytriales</taxon>
        <taxon>Synchytriaceae</taxon>
        <taxon>Synchytrium</taxon>
    </lineage>
</organism>
<keyword evidence="10" id="KW-0347">Helicase</keyword>
<evidence type="ECO:0000256" key="15">
    <source>
        <dbReference type="ARBA" id="ARBA00023306"/>
    </source>
</evidence>
<dbReference type="FunFam" id="3.40.50.300:FF:000138">
    <property type="entry name" value="DNA helicase"/>
    <property type="match status" value="1"/>
</dbReference>
<feature type="domain" description="Protein kinase" evidence="18">
    <location>
        <begin position="89"/>
        <end position="333"/>
    </location>
</feature>
<dbReference type="GO" id="GO:0006279">
    <property type="term" value="P:premeiotic DNA replication"/>
    <property type="evidence" value="ECO:0007669"/>
    <property type="project" value="UniProtKB-ARBA"/>
</dbReference>
<keyword evidence="21" id="KW-1185">Reference proteome</keyword>
<dbReference type="SUPFAM" id="SSF56112">
    <property type="entry name" value="Protein kinase-like (PK-like)"/>
    <property type="match status" value="1"/>
</dbReference>
<dbReference type="Gene3D" id="1.10.510.10">
    <property type="entry name" value="Transferase(Phosphotransferase) domain 1"/>
    <property type="match status" value="1"/>
</dbReference>
<comment type="caution">
    <text evidence="20">The sequence shown here is derived from an EMBL/GenBank/DDBJ whole genome shotgun (WGS) entry which is preliminary data.</text>
</comment>
<dbReference type="Pfam" id="PF23669">
    <property type="entry name" value="WHD_MCM2"/>
    <property type="match status" value="1"/>
</dbReference>
<dbReference type="InterPro" id="IPR041562">
    <property type="entry name" value="MCM_lid"/>
</dbReference>
<dbReference type="GO" id="GO:0017116">
    <property type="term" value="F:single-stranded DNA helicase activity"/>
    <property type="evidence" value="ECO:0007669"/>
    <property type="project" value="TreeGrafter"/>
</dbReference>
<evidence type="ECO:0000259" key="18">
    <source>
        <dbReference type="PROSITE" id="PS50011"/>
    </source>
</evidence>
<dbReference type="PROSITE" id="PS50051">
    <property type="entry name" value="MCM_2"/>
    <property type="match status" value="1"/>
</dbReference>
<dbReference type="InterPro" id="IPR008271">
    <property type="entry name" value="Ser/Thr_kinase_AS"/>
</dbReference>
<dbReference type="PRINTS" id="PR01657">
    <property type="entry name" value="MCMFAMILY"/>
</dbReference>
<dbReference type="Gene3D" id="2.20.28.10">
    <property type="match status" value="1"/>
</dbReference>
<dbReference type="InterPro" id="IPR011009">
    <property type="entry name" value="Kinase-like_dom_sf"/>
</dbReference>
<evidence type="ECO:0000256" key="16">
    <source>
        <dbReference type="PROSITE-ProRule" id="PRU10141"/>
    </source>
</evidence>
<keyword evidence="5" id="KW-0235">DNA replication</keyword>
<evidence type="ECO:0000313" key="20">
    <source>
        <dbReference type="EMBL" id="TPX32369.1"/>
    </source>
</evidence>
<dbReference type="GO" id="GO:0005524">
    <property type="term" value="F:ATP binding"/>
    <property type="evidence" value="ECO:0007669"/>
    <property type="project" value="UniProtKB-UniRule"/>
</dbReference>
<dbReference type="GO" id="GO:0043596">
    <property type="term" value="C:nuclear replication fork"/>
    <property type="evidence" value="ECO:0007669"/>
    <property type="project" value="UniProtKB-ARBA"/>
</dbReference>
<dbReference type="GO" id="GO:0008270">
    <property type="term" value="F:zinc ion binding"/>
    <property type="evidence" value="ECO:0007669"/>
    <property type="project" value="UniProtKB-KW"/>
</dbReference>
<evidence type="ECO:0000259" key="19">
    <source>
        <dbReference type="PROSITE" id="PS50051"/>
    </source>
</evidence>
<keyword evidence="14" id="KW-0539">Nucleus</keyword>
<dbReference type="RefSeq" id="XP_031023594.1">
    <property type="nucleotide sequence ID" value="XM_031170446.1"/>
</dbReference>
<evidence type="ECO:0000256" key="17">
    <source>
        <dbReference type="SAM" id="MobiDB-lite"/>
    </source>
</evidence>
<dbReference type="Proteomes" id="UP000319731">
    <property type="component" value="Unassembled WGS sequence"/>
</dbReference>
<comment type="similarity">
    <text evidence="2">Belongs to the MCM family.</text>
</comment>
<dbReference type="PROSITE" id="PS50011">
    <property type="entry name" value="PROTEIN_KINASE_DOM"/>
    <property type="match status" value="1"/>
</dbReference>
<sequence length="1489" mass="165467">MVSFFYSGPSSSAERSIAAELPPVSEWTHSSSGGVVAADPRPTVFDLFAIEKVPESKMEVEASPTSIEGSQADTLSVSKSPAMLNKEDYCLGKIIGKGGFGVVRLALHKSGATFVVKSVQLTEKSMQELNLLSWINHRNVVKLIGYWKTDDTLSMVLEWSEGGSVASMIKTFEPLNEPIAAVYIYGLLEALSHIHSHGLVHLDVKCANILVNKAGLVCLTDFGVSKYESELLADPEAFEGSPYWIAPELITLEGGTRKSDIWSLGCSLVEMISGSPPYIKLGPMSALFRIVEDEEVPLPEGISVELTSFLRACLQKDPKKRASAADLMKHQWIVKHRPSDLTLPLADDNVVDPLIDFAASKAVSFAVDSASSAVSTATSDTAVCKALGPDIYIFPIRRESLPEFRTSATPTTKVSEYPVRTDSLAATRTTANRVSSDSTTTSAPPSSIASAESSYIETTNHASCKVDISKTRQKRTLWTRLRWAQGGSKAKAAATSATPADGNQGTINVLGEKKKRRVAETDISSSSTADRIDLDVSCHIEGSASKNQHERNFFKSFGWSKKTRTSNPKATAPLPTTDGLSPRIGSVLADKMKSGGMRGWSGMSKRQREDSPTRSGIAPSSPAGVGDQEEAPEGGDLPFQEDDNEPLLEEAFVNDIHDEEDEDDEGEDLFGDNLAADYQENERLDRYDGELNIDDEDYDEMDMADRLAINAKLNRRDREAARREGRGDAFGDSDDDDHRELPMIRRHRRQIDLEDEEADEDAALPLEALQEVKGPISAFVQMNGPRNAIKREFGHFLNTVVDEGGQSVYGLRIKAMAEANGESLEVDYNHLQSNKAILAYYLSDSPNEMLKIFDEVALEMTVSMFVHYKEIQKEIHVRITNLPSVDSLRDLRQSHLNSLVRTSGVVTRRTGVFPQLRYIRYRCLACDEVSRVHYQDPTQELRVRICEDCQGRNTLRICQELTIYRNFQKLTLQESPGTVPAGRLPRHKEVILTWDLVDSARPGEEVEITGIYRNNFDMSLNSKNGFPVFATVIEANHISKKEDLFASTRLTEDDIKQIRSLGKDDRVRQRIIKSIAPSIFGHEDIKTALALAMFGGVAKNPGGKHRIRGDINVLVLGDPGTAKSQFLKYIEKTAHRAVYTTGQGASAVGLTASVHKDVVTREWTLEGGAMVMADKGVCLIDEFDKMNDKDRTSIHEAMEQQSISISKAGIVTTLQARCCVIAAANPIRGRYNPQIPFSQNVELTEPILSRFDILCVVRDTADPVADEALAMFVVNSHIRSHPDNQDAASKKVAPAQDKEIIPQELLQKYIMYARDHVHPRISDADTDKIAALYSDLRRESQTGGSVPITARSLESIIRMAEAFARMHLRDVVLQSDIDRAMSIVIRSFIGAQKYSVKKQLARAFSKYVSYDQDHDELANHILSQLQKETTNFFYYQHDEMPERVEIDSTEFATRCKEVNIYDVLPFYQSRLFRDNFVYDHVKRVIVPRR</sequence>
<dbReference type="InterPro" id="IPR018525">
    <property type="entry name" value="MCM_CS"/>
</dbReference>
<dbReference type="Pfam" id="PF00069">
    <property type="entry name" value="Pkinase"/>
    <property type="match status" value="1"/>
</dbReference>
<dbReference type="PRINTS" id="PR01658">
    <property type="entry name" value="MCMPROTEIN2"/>
</dbReference>
<dbReference type="InterPro" id="IPR059098">
    <property type="entry name" value="WHD_MCM2"/>
</dbReference>
<keyword evidence="9" id="KW-0378">Hydrolase</keyword>
<dbReference type="PANTHER" id="PTHR11630:SF44">
    <property type="entry name" value="DNA REPLICATION LICENSING FACTOR MCM2"/>
    <property type="match status" value="1"/>
</dbReference>
<dbReference type="InterPro" id="IPR008045">
    <property type="entry name" value="MCM2"/>
</dbReference>
<evidence type="ECO:0000256" key="5">
    <source>
        <dbReference type="ARBA" id="ARBA00022705"/>
    </source>
</evidence>
<gene>
    <name evidence="20" type="ORF">SmJEL517_g04518</name>
</gene>
<keyword evidence="7 16" id="KW-0547">Nucleotide-binding</keyword>
<dbReference type="Pfam" id="PF14551">
    <property type="entry name" value="MCM_N"/>
    <property type="match status" value="1"/>
</dbReference>
<accession>A0A507BZT8</accession>
<dbReference type="InterPro" id="IPR027417">
    <property type="entry name" value="P-loop_NTPase"/>
</dbReference>
<evidence type="ECO:0000256" key="14">
    <source>
        <dbReference type="ARBA" id="ARBA00023242"/>
    </source>
</evidence>
<dbReference type="PROSITE" id="PS00108">
    <property type="entry name" value="PROTEIN_KINASE_ST"/>
    <property type="match status" value="1"/>
</dbReference>
<dbReference type="GO" id="GO:0031261">
    <property type="term" value="C:DNA replication preinitiation complex"/>
    <property type="evidence" value="ECO:0007669"/>
    <property type="project" value="UniProtKB-ARBA"/>
</dbReference>
<dbReference type="GeneID" id="42005743"/>
<dbReference type="SMART" id="SM00350">
    <property type="entry name" value="MCM"/>
    <property type="match status" value="1"/>
</dbReference>
<dbReference type="GO" id="GO:0004672">
    <property type="term" value="F:protein kinase activity"/>
    <property type="evidence" value="ECO:0007669"/>
    <property type="project" value="InterPro"/>
</dbReference>
<keyword evidence="11" id="KW-0862">Zinc</keyword>
<evidence type="ECO:0000256" key="1">
    <source>
        <dbReference type="ARBA" id="ARBA00004123"/>
    </source>
</evidence>
<evidence type="ECO:0000313" key="21">
    <source>
        <dbReference type="Proteomes" id="UP000319731"/>
    </source>
</evidence>
<evidence type="ECO:0000256" key="6">
    <source>
        <dbReference type="ARBA" id="ARBA00022723"/>
    </source>
</evidence>
<feature type="region of interest" description="Disordered" evidence="17">
    <location>
        <begin position="559"/>
        <end position="642"/>
    </location>
</feature>
<feature type="region of interest" description="Disordered" evidence="17">
    <location>
        <begin position="717"/>
        <end position="741"/>
    </location>
</feature>
<dbReference type="PROSITE" id="PS00847">
    <property type="entry name" value="MCM_1"/>
    <property type="match status" value="1"/>
</dbReference>
<keyword evidence="13" id="KW-0238">DNA-binding</keyword>
<dbReference type="Pfam" id="PF12619">
    <property type="entry name" value="MCM2_N"/>
    <property type="match status" value="1"/>
</dbReference>
<dbReference type="InterPro" id="IPR000719">
    <property type="entry name" value="Prot_kinase_dom"/>
</dbReference>
<proteinExistence type="inferred from homology"/>
<evidence type="ECO:0000256" key="4">
    <source>
        <dbReference type="ARBA" id="ARBA00018925"/>
    </source>
</evidence>
<dbReference type="Gene3D" id="2.40.50.140">
    <property type="entry name" value="Nucleic acid-binding proteins"/>
    <property type="match status" value="1"/>
</dbReference>
<dbReference type="InterPro" id="IPR033762">
    <property type="entry name" value="MCM_OB"/>
</dbReference>
<evidence type="ECO:0000256" key="13">
    <source>
        <dbReference type="ARBA" id="ARBA00023125"/>
    </source>
</evidence>
<dbReference type="GO" id="GO:0003697">
    <property type="term" value="F:single-stranded DNA binding"/>
    <property type="evidence" value="ECO:0007669"/>
    <property type="project" value="TreeGrafter"/>
</dbReference>
<dbReference type="Gene3D" id="3.30.1640.10">
    <property type="entry name" value="mini-chromosome maintenance (MCM) complex, chain A, domain 1"/>
    <property type="match status" value="1"/>
</dbReference>
<keyword evidence="15" id="KW-0131">Cell cycle</keyword>
<dbReference type="STRING" id="1806994.A0A507BZT8"/>
<evidence type="ECO:0000256" key="8">
    <source>
        <dbReference type="ARBA" id="ARBA00022771"/>
    </source>
</evidence>
<keyword evidence="6" id="KW-0479">Metal-binding</keyword>
<dbReference type="Pfam" id="PF00493">
    <property type="entry name" value="MCM"/>
    <property type="match status" value="1"/>
</dbReference>
<dbReference type="OrthoDB" id="844at2759"/>
<keyword evidence="12 16" id="KW-0067">ATP-binding</keyword>
<feature type="compositionally biased region" description="Low complexity" evidence="17">
    <location>
        <begin position="435"/>
        <end position="454"/>
    </location>
</feature>
<evidence type="ECO:0000256" key="3">
    <source>
        <dbReference type="ARBA" id="ARBA00012551"/>
    </source>
</evidence>
<dbReference type="EMBL" id="QEAO01000031">
    <property type="protein sequence ID" value="TPX32369.1"/>
    <property type="molecule type" value="Genomic_DNA"/>
</dbReference>
<dbReference type="SUPFAM" id="SSF50249">
    <property type="entry name" value="Nucleic acid-binding proteins"/>
    <property type="match status" value="1"/>
</dbReference>
<dbReference type="GO" id="GO:0043138">
    <property type="term" value="F:3'-5' DNA helicase activity"/>
    <property type="evidence" value="ECO:0007669"/>
    <property type="project" value="TreeGrafter"/>
</dbReference>
<dbReference type="SMART" id="SM00220">
    <property type="entry name" value="S_TKc"/>
    <property type="match status" value="1"/>
</dbReference>
<dbReference type="GO" id="GO:0016787">
    <property type="term" value="F:hydrolase activity"/>
    <property type="evidence" value="ECO:0007669"/>
    <property type="project" value="UniProtKB-KW"/>
</dbReference>
<feature type="binding site" evidence="16">
    <location>
        <position position="117"/>
    </location>
    <ligand>
        <name>ATP</name>
        <dbReference type="ChEBI" id="CHEBI:30616"/>
    </ligand>
</feature>
<feature type="compositionally biased region" description="Basic and acidic residues" evidence="17">
    <location>
        <begin position="717"/>
        <end position="729"/>
    </location>
</feature>
<dbReference type="InterPro" id="IPR001208">
    <property type="entry name" value="MCM_dom"/>
</dbReference>
<dbReference type="CDD" id="cd17753">
    <property type="entry name" value="MCM2"/>
    <property type="match status" value="1"/>
</dbReference>
<dbReference type="SUPFAM" id="SSF52540">
    <property type="entry name" value="P-loop containing nucleoside triphosphate hydrolases"/>
    <property type="match status" value="1"/>
</dbReference>
<feature type="region of interest" description="Disordered" evidence="17">
    <location>
        <begin position="407"/>
        <end position="454"/>
    </location>
</feature>
<dbReference type="PROSITE" id="PS00107">
    <property type="entry name" value="PROTEIN_KINASE_ATP"/>
    <property type="match status" value="1"/>
</dbReference>
<evidence type="ECO:0000256" key="9">
    <source>
        <dbReference type="ARBA" id="ARBA00022801"/>
    </source>
</evidence>
<feature type="domain" description="MCM C-terminal AAA(+) ATPase" evidence="19">
    <location>
        <begin position="1067"/>
        <end position="1273"/>
    </location>
</feature>
<dbReference type="Pfam" id="PF17855">
    <property type="entry name" value="MCM_lid"/>
    <property type="match status" value="1"/>
</dbReference>
<feature type="compositionally biased region" description="Polar residues" evidence="17">
    <location>
        <begin position="424"/>
        <end position="434"/>
    </location>
</feature>
<evidence type="ECO:0000256" key="7">
    <source>
        <dbReference type="ARBA" id="ARBA00022741"/>
    </source>
</evidence>
<comment type="subcellular location">
    <subcellularLocation>
        <location evidence="1">Nucleus</location>
    </subcellularLocation>
</comment>
<evidence type="ECO:0000256" key="12">
    <source>
        <dbReference type="ARBA" id="ARBA00022840"/>
    </source>
</evidence>
<dbReference type="PANTHER" id="PTHR11630">
    <property type="entry name" value="DNA REPLICATION LICENSING FACTOR MCM FAMILY MEMBER"/>
    <property type="match status" value="1"/>
</dbReference>
<evidence type="ECO:0000256" key="10">
    <source>
        <dbReference type="ARBA" id="ARBA00022806"/>
    </source>
</evidence>
<keyword evidence="8" id="KW-0863">Zinc-finger</keyword>
<dbReference type="EC" id="3.6.4.12" evidence="3"/>
<dbReference type="GO" id="GO:0000727">
    <property type="term" value="P:double-strand break repair via break-induced replication"/>
    <property type="evidence" value="ECO:0007669"/>
    <property type="project" value="TreeGrafter"/>
</dbReference>
<dbReference type="GO" id="GO:1902975">
    <property type="term" value="P:mitotic DNA replication initiation"/>
    <property type="evidence" value="ECO:0007669"/>
    <property type="project" value="TreeGrafter"/>
</dbReference>
<dbReference type="GO" id="GO:0042555">
    <property type="term" value="C:MCM complex"/>
    <property type="evidence" value="ECO:0007669"/>
    <property type="project" value="InterPro"/>
</dbReference>
<protein>
    <recommendedName>
        <fullName evidence="4">DNA replication licensing factor MCM2</fullName>
        <ecNumber evidence="3">3.6.4.12</ecNumber>
    </recommendedName>
</protein>
<reference evidence="20 21" key="1">
    <citation type="journal article" date="2019" name="Sci. Rep.">
        <title>Comparative genomics of chytrid fungi reveal insights into the obligate biotrophic and pathogenic lifestyle of Synchytrium endobioticum.</title>
        <authorList>
            <person name="van de Vossenberg B.T.L.H."/>
            <person name="Warris S."/>
            <person name="Nguyen H.D.T."/>
            <person name="van Gent-Pelzer M.P.E."/>
            <person name="Joly D.L."/>
            <person name="van de Geest H.C."/>
            <person name="Bonants P.J.M."/>
            <person name="Smith D.S."/>
            <person name="Levesque C.A."/>
            <person name="van der Lee T.A.J."/>
        </authorList>
    </citation>
    <scope>NUCLEOTIDE SEQUENCE [LARGE SCALE GENOMIC DNA]</scope>
    <source>
        <strain evidence="20 21">JEL517</strain>
    </source>
</reference>
<dbReference type="InterPro" id="IPR012340">
    <property type="entry name" value="NA-bd_OB-fold"/>
</dbReference>
<dbReference type="GO" id="GO:0005656">
    <property type="term" value="C:nuclear pre-replicative complex"/>
    <property type="evidence" value="ECO:0007669"/>
    <property type="project" value="UniProtKB-ARBA"/>
</dbReference>
<dbReference type="InterPro" id="IPR027925">
    <property type="entry name" value="MCM_N"/>
</dbReference>
<feature type="compositionally biased region" description="Acidic residues" evidence="17">
    <location>
        <begin position="627"/>
        <end position="642"/>
    </location>
</feature>
<evidence type="ECO:0000256" key="2">
    <source>
        <dbReference type="ARBA" id="ARBA00008010"/>
    </source>
</evidence>
<dbReference type="Gene3D" id="3.40.50.300">
    <property type="entry name" value="P-loop containing nucleotide triphosphate hydrolases"/>
    <property type="match status" value="1"/>
</dbReference>
<dbReference type="InterPro" id="IPR031327">
    <property type="entry name" value="MCM"/>
</dbReference>
<name>A0A507BZT8_9FUNG</name>
<evidence type="ECO:0000256" key="11">
    <source>
        <dbReference type="ARBA" id="ARBA00022833"/>
    </source>
</evidence>
<dbReference type="InterPro" id="IPR017441">
    <property type="entry name" value="Protein_kinase_ATP_BS"/>
</dbReference>